<dbReference type="SUPFAM" id="SSF103378">
    <property type="entry name" value="2-methylcitrate dehydratase PrpD"/>
    <property type="match status" value="1"/>
</dbReference>
<dbReference type="Pfam" id="PF03972">
    <property type="entry name" value="MmgE_PrpD_N"/>
    <property type="match status" value="1"/>
</dbReference>
<dbReference type="InterPro" id="IPR042183">
    <property type="entry name" value="MmgE/PrpD_sf_1"/>
</dbReference>
<reference evidence="4" key="1">
    <citation type="submission" date="2020-10" db="EMBL/GenBank/DDBJ databases">
        <authorList>
            <person name="Gilroy R."/>
        </authorList>
    </citation>
    <scope>NUCLEOTIDE SEQUENCE</scope>
    <source>
        <strain evidence="4">ChiBcolR7-354</strain>
    </source>
</reference>
<reference evidence="4" key="2">
    <citation type="journal article" date="2021" name="PeerJ">
        <title>Extensive microbial diversity within the chicken gut microbiome revealed by metagenomics and culture.</title>
        <authorList>
            <person name="Gilroy R."/>
            <person name="Ravi A."/>
            <person name="Getino M."/>
            <person name="Pursley I."/>
            <person name="Horton D.L."/>
            <person name="Alikhan N.F."/>
            <person name="Baker D."/>
            <person name="Gharbi K."/>
            <person name="Hall N."/>
            <person name="Watson M."/>
            <person name="Adriaenssens E.M."/>
            <person name="Foster-Nyarko E."/>
            <person name="Jarju S."/>
            <person name="Secka A."/>
            <person name="Antonio M."/>
            <person name="Oren A."/>
            <person name="Chaudhuri R.R."/>
            <person name="La Ragione R."/>
            <person name="Hildebrand F."/>
            <person name="Pallen M.J."/>
        </authorList>
    </citation>
    <scope>NUCLEOTIDE SEQUENCE</scope>
    <source>
        <strain evidence="4">ChiBcolR7-354</strain>
    </source>
</reference>
<dbReference type="Gene3D" id="1.10.4100.10">
    <property type="entry name" value="2-methylcitrate dehydratase PrpD"/>
    <property type="match status" value="1"/>
</dbReference>
<feature type="domain" description="MmgE/PrpD C-terminal" evidence="3">
    <location>
        <begin position="265"/>
        <end position="418"/>
    </location>
</feature>
<evidence type="ECO:0000313" key="4">
    <source>
        <dbReference type="EMBL" id="HIQ78516.1"/>
    </source>
</evidence>
<dbReference type="Pfam" id="PF19305">
    <property type="entry name" value="MmgE_PrpD_C"/>
    <property type="match status" value="1"/>
</dbReference>
<dbReference type="PANTHER" id="PTHR16943">
    <property type="entry name" value="2-METHYLCITRATE DEHYDRATASE-RELATED"/>
    <property type="match status" value="1"/>
</dbReference>
<organism evidence="4 5">
    <name type="scientific">Candidatus Scatomorpha intestinavium</name>
    <dbReference type="NCBI Taxonomy" id="2840922"/>
    <lineage>
        <taxon>Bacteria</taxon>
        <taxon>Bacillati</taxon>
        <taxon>Bacillota</taxon>
        <taxon>Clostridia</taxon>
        <taxon>Eubacteriales</taxon>
        <taxon>Candidatus Scatomorpha</taxon>
    </lineage>
</organism>
<comment type="similarity">
    <text evidence="1">Belongs to the PrpD family.</text>
</comment>
<comment type="caution">
    <text evidence="4">The sequence shown here is derived from an EMBL/GenBank/DDBJ whole genome shotgun (WGS) entry which is preliminary data.</text>
</comment>
<dbReference type="Gene3D" id="3.30.1330.120">
    <property type="entry name" value="2-methylcitrate dehydratase PrpD"/>
    <property type="match status" value="1"/>
</dbReference>
<dbReference type="InterPro" id="IPR005656">
    <property type="entry name" value="MmgE_PrpD"/>
</dbReference>
<evidence type="ECO:0000313" key="5">
    <source>
        <dbReference type="Proteomes" id="UP000824262"/>
    </source>
</evidence>
<name>A0A9D1CSE2_9FIRM</name>
<evidence type="ECO:0000259" key="2">
    <source>
        <dbReference type="Pfam" id="PF03972"/>
    </source>
</evidence>
<sequence>MNEYIKSITAFHLARLRSGLGPELAGHAKLCLLDSVGCMLASRRDCEKELAFIAEMSPYGECTVPGTGLRLSMPLAAFAGSALASAQELDDATSVGASVHPGCCVIPAALAAAEKNCSRPQELLEAILFGYDLCNRLGLMATEKIRELGLYGPGLIAAPSAAAAAGLLMGLEQGQIENAISIALSMSPVCPFCAFTDGADVKNLYAGWGTYLGVLSAQMAKEGFAGADDVLDAEKSLRGIFSSTKGRDITPADGKYEKAVQFKKYSGCLSVHATMEAIASLRAAGGFSAEDIESVQIETYPYACDLNRLTKRLNAISARTSLTYTAAVMLIEGRLGPEAFRPGALVNPEYLRLKEKITVKTIPASESGPFGGRDSVVTLKLKDGRVMTGRYESAGHQAEATAEQLRAKFLSINEAGPDGSQLEALADMILNIDGAESLEKMFEALNTLP</sequence>
<dbReference type="InterPro" id="IPR042188">
    <property type="entry name" value="MmgE/PrpD_sf_2"/>
</dbReference>
<dbReference type="AlphaFoldDB" id="A0A9D1CSE2"/>
<feature type="domain" description="MmgE/PrpD N-terminal" evidence="2">
    <location>
        <begin position="22"/>
        <end position="244"/>
    </location>
</feature>
<evidence type="ECO:0000259" key="3">
    <source>
        <dbReference type="Pfam" id="PF19305"/>
    </source>
</evidence>
<dbReference type="GO" id="GO:0016829">
    <property type="term" value="F:lyase activity"/>
    <property type="evidence" value="ECO:0007669"/>
    <property type="project" value="InterPro"/>
</dbReference>
<gene>
    <name evidence="4" type="ORF">IAB77_04590</name>
</gene>
<dbReference type="InterPro" id="IPR045336">
    <property type="entry name" value="MmgE_PrpD_N"/>
</dbReference>
<dbReference type="PANTHER" id="PTHR16943:SF8">
    <property type="entry name" value="2-METHYLCITRATE DEHYDRATASE"/>
    <property type="match status" value="1"/>
</dbReference>
<evidence type="ECO:0000256" key="1">
    <source>
        <dbReference type="ARBA" id="ARBA00006174"/>
    </source>
</evidence>
<accession>A0A9D1CSE2</accession>
<dbReference type="InterPro" id="IPR036148">
    <property type="entry name" value="MmgE/PrpD_sf"/>
</dbReference>
<dbReference type="InterPro" id="IPR045337">
    <property type="entry name" value="MmgE_PrpD_C"/>
</dbReference>
<proteinExistence type="inferred from homology"/>
<dbReference type="EMBL" id="DVGA01000046">
    <property type="protein sequence ID" value="HIQ78516.1"/>
    <property type="molecule type" value="Genomic_DNA"/>
</dbReference>
<dbReference type="Proteomes" id="UP000824262">
    <property type="component" value="Unassembled WGS sequence"/>
</dbReference>
<protein>
    <submittedName>
        <fullName evidence="4">MmgE/PrpD family protein</fullName>
    </submittedName>
</protein>